<sequence>MAGILTSRGLLLHPEKLRNAPVHYIRHSILFVFELDRDSIMGIPLRQLRLEAIFFGTMHIARFGSRIPVGSPGVRTQDSGLQESEEAGKVLCRFHHTLLGQSKTARPGGQHHLYVPGRKMAKVRPKVALAAQRSLLLFVQLEPRGGLSVASGGLVYVCSISRMFPFMTWVLLQAYGAGSLEQVQWLPPYNGHTEECHRGYQVLSEHSGPRPSSCVGLALGALTDPDAGASLRRESLR</sequence>
<proteinExistence type="predicted"/>
<evidence type="ECO:0000313" key="1">
    <source>
        <dbReference type="EMBL" id="PLB51820.1"/>
    </source>
</evidence>
<dbReference type="GeneID" id="36563134"/>
<gene>
    <name evidence="1" type="ORF">P170DRAFT_88817</name>
</gene>
<comment type="caution">
    <text evidence="1">The sequence shown here is derived from an EMBL/GenBank/DDBJ whole genome shotgun (WGS) entry which is preliminary data.</text>
</comment>
<dbReference type="VEuPathDB" id="FungiDB:P170DRAFT_88817"/>
<dbReference type="EMBL" id="MSFO01000002">
    <property type="protein sequence ID" value="PLB51820.1"/>
    <property type="molecule type" value="Genomic_DNA"/>
</dbReference>
<keyword evidence="2" id="KW-1185">Reference proteome</keyword>
<dbReference type="RefSeq" id="XP_024707122.1">
    <property type="nucleotide sequence ID" value="XM_024855427.1"/>
</dbReference>
<name>A0A2I2GG49_9EURO</name>
<accession>A0A2I2GG49</accession>
<dbReference type="Proteomes" id="UP000234275">
    <property type="component" value="Unassembled WGS sequence"/>
</dbReference>
<protein>
    <submittedName>
        <fullName evidence="1">Uncharacterized protein</fullName>
    </submittedName>
</protein>
<organism evidence="1 2">
    <name type="scientific">Aspergillus steynii IBT 23096</name>
    <dbReference type="NCBI Taxonomy" id="1392250"/>
    <lineage>
        <taxon>Eukaryota</taxon>
        <taxon>Fungi</taxon>
        <taxon>Dikarya</taxon>
        <taxon>Ascomycota</taxon>
        <taxon>Pezizomycotina</taxon>
        <taxon>Eurotiomycetes</taxon>
        <taxon>Eurotiomycetidae</taxon>
        <taxon>Eurotiales</taxon>
        <taxon>Aspergillaceae</taxon>
        <taxon>Aspergillus</taxon>
        <taxon>Aspergillus subgen. Circumdati</taxon>
    </lineage>
</organism>
<evidence type="ECO:0000313" key="2">
    <source>
        <dbReference type="Proteomes" id="UP000234275"/>
    </source>
</evidence>
<dbReference type="AlphaFoldDB" id="A0A2I2GG49"/>
<reference evidence="1 2" key="1">
    <citation type="submission" date="2016-12" db="EMBL/GenBank/DDBJ databases">
        <title>The genomes of Aspergillus section Nigri reveals drivers in fungal speciation.</title>
        <authorList>
            <consortium name="DOE Joint Genome Institute"/>
            <person name="Vesth T.C."/>
            <person name="Nybo J."/>
            <person name="Theobald S."/>
            <person name="Brandl J."/>
            <person name="Frisvad J.C."/>
            <person name="Nielsen K.F."/>
            <person name="Lyhne E.K."/>
            <person name="Kogle M.E."/>
            <person name="Kuo A."/>
            <person name="Riley R."/>
            <person name="Clum A."/>
            <person name="Nolan M."/>
            <person name="Lipzen A."/>
            <person name="Salamov A."/>
            <person name="Henrissat B."/>
            <person name="Wiebenga A."/>
            <person name="De Vries R.P."/>
            <person name="Grigoriev I.V."/>
            <person name="Mortensen U.H."/>
            <person name="Andersen M.R."/>
            <person name="Baker S.E."/>
        </authorList>
    </citation>
    <scope>NUCLEOTIDE SEQUENCE [LARGE SCALE GENOMIC DNA]</scope>
    <source>
        <strain evidence="1 2">IBT 23096</strain>
    </source>
</reference>